<protein>
    <submittedName>
        <fullName evidence="2">PfaD family polyunsaturated fatty acid/polyketide biosynthesis protein</fullName>
    </submittedName>
</protein>
<reference evidence="2" key="1">
    <citation type="submission" date="2023-07" db="EMBL/GenBank/DDBJ databases">
        <title>Genome content predicts the carbon catabolic preferences of heterotrophic bacteria.</title>
        <authorList>
            <person name="Gralka M."/>
        </authorList>
    </citation>
    <scope>NUCLEOTIDE SEQUENCE</scope>
    <source>
        <strain evidence="2">I3M17_2</strain>
    </source>
</reference>
<dbReference type="SUPFAM" id="SSF51412">
    <property type="entry name" value="Inosine monophosphate dehydrogenase (IMPDH)"/>
    <property type="match status" value="1"/>
</dbReference>
<dbReference type="RefSeq" id="WP_303492161.1">
    <property type="nucleotide sequence ID" value="NZ_JAUOPB010000004.1"/>
</dbReference>
<gene>
    <name evidence="2" type="ORF">Q4521_07240</name>
</gene>
<evidence type="ECO:0000313" key="3">
    <source>
        <dbReference type="Proteomes" id="UP001169760"/>
    </source>
</evidence>
<dbReference type="Pfam" id="PF21607">
    <property type="entry name" value="FabD_helical_ins"/>
    <property type="match status" value="1"/>
</dbReference>
<sequence length="530" mass="57540">MNETNTGLGNDCCRPIASGPALLELIRSVRAPLAVYKDKHGSLSVYPATKDVTVTNDYSSVATLPPLYPEWLGDRGFCAVHGVRFAYIAGAMARGIASIDMVVAMGKAGMMGFLGSAGQSVEQIQQSICAIQASLNNGEAWGCNLIHTPDAPDLEMSIVQLFLQLGVTRISASAFMSMTPALAAYAYKGIYRDSNGVIRRANYVFAKISRPETAAAFMKPAPQAMLKQLLERGLLTEAEVQLAQNLPVSEDITVEADSGGHTDGQILTALFPTILDLKHQLSEQYQYQRDIRIGAAGGLGTPSAIAAAFALGAAYVLTGSVNQACIEAGTSQAVKQLLTQVRTGDVAMAPCADMFEAGVKVQVLKRRTLYAPRSTKLYEIYKRYDSLEDIPAAELEQLEKAIFRQSLISVWQTTKRFFETRDPAQLAKAEANPKVKMGLIFRWYLGSSSRWPIDGDEDRLVDYQIWCGPAQAAFNDWVRGSFLEPAENRAVVQVARNLLEGAAIVTRAQQLRTFGIAVPQSAFAVVPQKL</sequence>
<dbReference type="PANTHER" id="PTHR32332">
    <property type="entry name" value="2-NITROPROPANE DIOXYGENASE"/>
    <property type="match status" value="1"/>
</dbReference>
<proteinExistence type="predicted"/>
<dbReference type="AlphaFoldDB" id="A0AAW7X6X6"/>
<dbReference type="Proteomes" id="UP001169760">
    <property type="component" value="Unassembled WGS sequence"/>
</dbReference>
<dbReference type="InterPro" id="IPR049489">
    <property type="entry name" value="FabD-like_helical_ins"/>
</dbReference>
<evidence type="ECO:0000313" key="2">
    <source>
        <dbReference type="EMBL" id="MDO6422263.1"/>
    </source>
</evidence>
<dbReference type="InterPro" id="IPR014179">
    <property type="entry name" value="PfaD-like_TIM-barrel"/>
</dbReference>
<evidence type="ECO:0000259" key="1">
    <source>
        <dbReference type="Pfam" id="PF21607"/>
    </source>
</evidence>
<dbReference type="EMBL" id="JAUOPB010000004">
    <property type="protein sequence ID" value="MDO6422263.1"/>
    <property type="molecule type" value="Genomic_DNA"/>
</dbReference>
<accession>A0AAW7X6X6</accession>
<dbReference type="PANTHER" id="PTHR32332:SF20">
    <property type="entry name" value="2-NITROPROPANE DIOXYGENASE-LIKE PROTEIN"/>
    <property type="match status" value="1"/>
</dbReference>
<dbReference type="InterPro" id="IPR013785">
    <property type="entry name" value="Aldolase_TIM"/>
</dbReference>
<dbReference type="Gene3D" id="3.20.20.70">
    <property type="entry name" value="Aldolase class I"/>
    <property type="match status" value="2"/>
</dbReference>
<feature type="domain" description="[Acyl-carrier-protein] S-malonyltransferase-like inserted helical" evidence="1">
    <location>
        <begin position="384"/>
        <end position="463"/>
    </location>
</feature>
<dbReference type="CDD" id="cd04742">
    <property type="entry name" value="NPD_FabD"/>
    <property type="match status" value="1"/>
</dbReference>
<dbReference type="NCBIfam" id="TIGR02814">
    <property type="entry name" value="pfaD_fam"/>
    <property type="match status" value="1"/>
</dbReference>
<name>A0AAW7X6X6_9GAMM</name>
<organism evidence="2 3">
    <name type="scientific">Saccharophagus degradans</name>
    <dbReference type="NCBI Taxonomy" id="86304"/>
    <lineage>
        <taxon>Bacteria</taxon>
        <taxon>Pseudomonadati</taxon>
        <taxon>Pseudomonadota</taxon>
        <taxon>Gammaproteobacteria</taxon>
        <taxon>Cellvibrionales</taxon>
        <taxon>Cellvibrionaceae</taxon>
        <taxon>Saccharophagus</taxon>
    </lineage>
</organism>
<comment type="caution">
    <text evidence="2">The sequence shown here is derived from an EMBL/GenBank/DDBJ whole genome shotgun (WGS) entry which is preliminary data.</text>
</comment>
<dbReference type="Pfam" id="PF03060">
    <property type="entry name" value="NMO"/>
    <property type="match status" value="1"/>
</dbReference>